<proteinExistence type="predicted"/>
<feature type="domain" description="F-box" evidence="1">
    <location>
        <begin position="53"/>
        <end position="101"/>
    </location>
</feature>
<keyword evidence="3" id="KW-1185">Reference proteome</keyword>
<sequence>MVARAGVMKRRISNVAATSANNVPSLSLMEELFGDDFPEAFAGSVGGYVHKSRRTILDLPAELLAVICEDLSKLDIKRLRLVNRSLAKRVELRIDRVYISPNRANLESLQRILGHKRYRNRVQEIIWDDAQLEEYSSLEDFSHAIHNDEKQLVNDIETRLEDAINGQNDDSFDYQALEYGDLFQDGRLTDVAKGLLLRYDDQTSRDLIARCAAMMSVEESYAIYQDLYREEQEIMKRGDDVAALQYALTGFPNVRRITLTSEIWRPWNLLPTYDTPLFRSLPPGFRKPSVWPWLGPRPHPTPAQTAHRDKVMAQPLDGLPTEWRGYSILVSALIALPNPKIEEFIIDVGNEPTGLPHQLFAAPNEDYTLTLRMLQHLPLKKLQLALNSHGAAHVGYTYLTSGLLFSALNTLPNLESLDLNTNSHARIIRLVEFWTDPSKLLPLSLMQRLSHFALRNTVLCTNLCSRLYPFLASMTNVRSVVLDN</sequence>
<name>A0A6A6AEH8_9PLEO</name>
<gene>
    <name evidence="2" type="ORF">P153DRAFT_316177</name>
</gene>
<evidence type="ECO:0000313" key="2">
    <source>
        <dbReference type="EMBL" id="KAF2129327.1"/>
    </source>
</evidence>
<evidence type="ECO:0000313" key="3">
    <source>
        <dbReference type="Proteomes" id="UP000799771"/>
    </source>
</evidence>
<dbReference type="EMBL" id="ML977506">
    <property type="protein sequence ID" value="KAF2129327.1"/>
    <property type="molecule type" value="Genomic_DNA"/>
</dbReference>
<accession>A0A6A6AEH8</accession>
<dbReference type="RefSeq" id="XP_033523716.1">
    <property type="nucleotide sequence ID" value="XM_033664982.1"/>
</dbReference>
<dbReference type="PROSITE" id="PS50181">
    <property type="entry name" value="FBOX"/>
    <property type="match status" value="1"/>
</dbReference>
<reference evidence="2" key="1">
    <citation type="journal article" date="2020" name="Stud. Mycol.">
        <title>101 Dothideomycetes genomes: a test case for predicting lifestyles and emergence of pathogens.</title>
        <authorList>
            <person name="Haridas S."/>
            <person name="Albert R."/>
            <person name="Binder M."/>
            <person name="Bloem J."/>
            <person name="Labutti K."/>
            <person name="Salamov A."/>
            <person name="Andreopoulos B."/>
            <person name="Baker S."/>
            <person name="Barry K."/>
            <person name="Bills G."/>
            <person name="Bluhm B."/>
            <person name="Cannon C."/>
            <person name="Castanera R."/>
            <person name="Culley D."/>
            <person name="Daum C."/>
            <person name="Ezra D."/>
            <person name="Gonzalez J."/>
            <person name="Henrissat B."/>
            <person name="Kuo A."/>
            <person name="Liang C."/>
            <person name="Lipzen A."/>
            <person name="Lutzoni F."/>
            <person name="Magnuson J."/>
            <person name="Mondo S."/>
            <person name="Nolan M."/>
            <person name="Ohm R."/>
            <person name="Pangilinan J."/>
            <person name="Park H.-J."/>
            <person name="Ramirez L."/>
            <person name="Alfaro M."/>
            <person name="Sun H."/>
            <person name="Tritt A."/>
            <person name="Yoshinaga Y."/>
            <person name="Zwiers L.-H."/>
            <person name="Turgeon B."/>
            <person name="Goodwin S."/>
            <person name="Spatafora J."/>
            <person name="Crous P."/>
            <person name="Grigoriev I."/>
        </authorList>
    </citation>
    <scope>NUCLEOTIDE SEQUENCE</scope>
    <source>
        <strain evidence="2">CBS 119687</strain>
    </source>
</reference>
<feature type="non-terminal residue" evidence="2">
    <location>
        <position position="484"/>
    </location>
</feature>
<dbReference type="OrthoDB" id="5422579at2759"/>
<evidence type="ECO:0000259" key="1">
    <source>
        <dbReference type="PROSITE" id="PS50181"/>
    </source>
</evidence>
<dbReference type="InterPro" id="IPR001810">
    <property type="entry name" value="F-box_dom"/>
</dbReference>
<organism evidence="2 3">
    <name type="scientific">Dothidotthia symphoricarpi CBS 119687</name>
    <dbReference type="NCBI Taxonomy" id="1392245"/>
    <lineage>
        <taxon>Eukaryota</taxon>
        <taxon>Fungi</taxon>
        <taxon>Dikarya</taxon>
        <taxon>Ascomycota</taxon>
        <taxon>Pezizomycotina</taxon>
        <taxon>Dothideomycetes</taxon>
        <taxon>Pleosporomycetidae</taxon>
        <taxon>Pleosporales</taxon>
        <taxon>Dothidotthiaceae</taxon>
        <taxon>Dothidotthia</taxon>
    </lineage>
</organism>
<dbReference type="GeneID" id="54405414"/>
<dbReference type="AlphaFoldDB" id="A0A6A6AEH8"/>
<protein>
    <recommendedName>
        <fullName evidence="1">F-box domain-containing protein</fullName>
    </recommendedName>
</protein>
<dbReference type="Proteomes" id="UP000799771">
    <property type="component" value="Unassembled WGS sequence"/>
</dbReference>